<evidence type="ECO:0000256" key="1">
    <source>
        <dbReference type="SAM" id="Phobius"/>
    </source>
</evidence>
<evidence type="ECO:0008006" key="4">
    <source>
        <dbReference type="Google" id="ProtNLM"/>
    </source>
</evidence>
<dbReference type="EMBL" id="JAVDYF010000001">
    <property type="protein sequence ID" value="MDR7355994.1"/>
    <property type="molecule type" value="Genomic_DNA"/>
</dbReference>
<sequence>MGALDGRNGSKLHAAHAFKRAMGDHVLGNDTDVDGLSTIMPNPAAPPSHALHYPATGTHGKHSLSEALRALFLMLFLASILNIIIWAGLAFAGNVMYFWPIWIIIPLLIVFGLKYAVDKNRAKDSEGG</sequence>
<feature type="transmembrane region" description="Helical" evidence="1">
    <location>
        <begin position="97"/>
        <end position="117"/>
    </location>
</feature>
<dbReference type="RefSeq" id="WP_277103545.1">
    <property type="nucleotide sequence ID" value="NZ_BAAAJS010000069.1"/>
</dbReference>
<keyword evidence="1" id="KW-1133">Transmembrane helix</keyword>
<gene>
    <name evidence="2" type="ORF">J2S37_002532</name>
</gene>
<feature type="transmembrane region" description="Helical" evidence="1">
    <location>
        <begin position="70"/>
        <end position="91"/>
    </location>
</feature>
<organism evidence="2 3">
    <name type="scientific">Corynebacterium felinum</name>
    <dbReference type="NCBI Taxonomy" id="131318"/>
    <lineage>
        <taxon>Bacteria</taxon>
        <taxon>Bacillati</taxon>
        <taxon>Actinomycetota</taxon>
        <taxon>Actinomycetes</taxon>
        <taxon>Mycobacteriales</taxon>
        <taxon>Corynebacteriaceae</taxon>
        <taxon>Corynebacterium</taxon>
    </lineage>
</organism>
<comment type="caution">
    <text evidence="2">The sequence shown here is derived from an EMBL/GenBank/DDBJ whole genome shotgun (WGS) entry which is preliminary data.</text>
</comment>
<reference evidence="2 3" key="1">
    <citation type="submission" date="2023-07" db="EMBL/GenBank/DDBJ databases">
        <title>Sequencing the genomes of 1000 actinobacteria strains.</title>
        <authorList>
            <person name="Klenk H.-P."/>
        </authorList>
    </citation>
    <scope>NUCLEOTIDE SEQUENCE [LARGE SCALE GENOMIC DNA]</scope>
    <source>
        <strain evidence="2 3">DSM 44508</strain>
    </source>
</reference>
<evidence type="ECO:0000313" key="3">
    <source>
        <dbReference type="Proteomes" id="UP001183619"/>
    </source>
</evidence>
<keyword evidence="3" id="KW-1185">Reference proteome</keyword>
<dbReference type="Proteomes" id="UP001183619">
    <property type="component" value="Unassembled WGS sequence"/>
</dbReference>
<keyword evidence="1" id="KW-0812">Transmembrane</keyword>
<evidence type="ECO:0000313" key="2">
    <source>
        <dbReference type="EMBL" id="MDR7355994.1"/>
    </source>
</evidence>
<name>A0ABU2BDF9_9CORY</name>
<keyword evidence="1" id="KW-0472">Membrane</keyword>
<accession>A0ABU2BDF9</accession>
<protein>
    <recommendedName>
        <fullName evidence="4">2TM domain-containing protein</fullName>
    </recommendedName>
</protein>
<proteinExistence type="predicted"/>